<reference evidence="2 3" key="1">
    <citation type="journal article" date="2015" name="Genome Announc.">
        <title>Expanding the biotechnology potential of lactobacilli through comparative genomics of 213 strains and associated genera.</title>
        <authorList>
            <person name="Sun Z."/>
            <person name="Harris H.M."/>
            <person name="McCann A."/>
            <person name="Guo C."/>
            <person name="Argimon S."/>
            <person name="Zhang W."/>
            <person name="Yang X."/>
            <person name="Jeffery I.B."/>
            <person name="Cooney J.C."/>
            <person name="Kagawa T.F."/>
            <person name="Liu W."/>
            <person name="Song Y."/>
            <person name="Salvetti E."/>
            <person name="Wrobel A."/>
            <person name="Rasinkangas P."/>
            <person name="Parkhill J."/>
            <person name="Rea M.C."/>
            <person name="O'Sullivan O."/>
            <person name="Ritari J."/>
            <person name="Douillard F.P."/>
            <person name="Paul Ross R."/>
            <person name="Yang R."/>
            <person name="Briner A.E."/>
            <person name="Felis G.E."/>
            <person name="de Vos W.M."/>
            <person name="Barrangou R."/>
            <person name="Klaenhammer T.R."/>
            <person name="Caufield P.W."/>
            <person name="Cui Y."/>
            <person name="Zhang H."/>
            <person name="O'Toole P.W."/>
        </authorList>
    </citation>
    <scope>NUCLEOTIDE SEQUENCE [LARGE SCALE GENOMIC DNA]</scope>
    <source>
        <strain evidence="2 3">DSM 19117</strain>
    </source>
</reference>
<name>A0A0R1K1U3_9LACO</name>
<proteinExistence type="predicted"/>
<keyword evidence="1" id="KW-0472">Membrane</keyword>
<feature type="transmembrane region" description="Helical" evidence="1">
    <location>
        <begin position="21"/>
        <end position="50"/>
    </location>
</feature>
<keyword evidence="3" id="KW-1185">Reference proteome</keyword>
<dbReference type="GeneID" id="84783410"/>
<feature type="transmembrane region" description="Helical" evidence="1">
    <location>
        <begin position="70"/>
        <end position="90"/>
    </location>
</feature>
<protein>
    <submittedName>
        <fullName evidence="2">Uncharacterized protein</fullName>
    </submittedName>
</protein>
<evidence type="ECO:0000256" key="1">
    <source>
        <dbReference type="SAM" id="Phobius"/>
    </source>
</evidence>
<dbReference type="RefSeq" id="WP_056944414.1">
    <property type="nucleotide sequence ID" value="NZ_AZDT01000042.1"/>
</dbReference>
<dbReference type="Proteomes" id="UP000051162">
    <property type="component" value="Unassembled WGS sequence"/>
</dbReference>
<accession>A0A0R1K1U3</accession>
<organism evidence="2 3">
    <name type="scientific">Levilactobacillus namurensis DSM 19117</name>
    <dbReference type="NCBI Taxonomy" id="1423773"/>
    <lineage>
        <taxon>Bacteria</taxon>
        <taxon>Bacillati</taxon>
        <taxon>Bacillota</taxon>
        <taxon>Bacilli</taxon>
        <taxon>Lactobacillales</taxon>
        <taxon>Lactobacillaceae</taxon>
        <taxon>Levilactobacillus</taxon>
    </lineage>
</organism>
<evidence type="ECO:0000313" key="3">
    <source>
        <dbReference type="Proteomes" id="UP000051162"/>
    </source>
</evidence>
<sequence length="100" mass="11655">MQKREKFAPIIRRQTSWRSRSTRGLVLVVLWGFIALVVLANIGFSLGWYSDSLVSLYLLFNLKVHGDNQLLVFIGWLIILTPVYCGWRWYRLSHDKGGRS</sequence>
<dbReference type="PATRIC" id="fig|1423773.3.peg.2166"/>
<dbReference type="AlphaFoldDB" id="A0A0R1K1U3"/>
<keyword evidence="1" id="KW-0812">Transmembrane</keyword>
<dbReference type="OrthoDB" id="2298056at2"/>
<dbReference type="STRING" id="1423773.FD30_GL002111"/>
<dbReference type="EMBL" id="AZDT01000042">
    <property type="protein sequence ID" value="KRK74937.1"/>
    <property type="molecule type" value="Genomic_DNA"/>
</dbReference>
<keyword evidence="1" id="KW-1133">Transmembrane helix</keyword>
<gene>
    <name evidence="2" type="ORF">FD30_GL002111</name>
</gene>
<evidence type="ECO:0000313" key="2">
    <source>
        <dbReference type="EMBL" id="KRK74937.1"/>
    </source>
</evidence>
<comment type="caution">
    <text evidence="2">The sequence shown here is derived from an EMBL/GenBank/DDBJ whole genome shotgun (WGS) entry which is preliminary data.</text>
</comment>